<organism evidence="3 4">
    <name type="scientific">Moorena producens (strain JHB)</name>
    <dbReference type="NCBI Taxonomy" id="1454205"/>
    <lineage>
        <taxon>Bacteria</taxon>
        <taxon>Bacillati</taxon>
        <taxon>Cyanobacteriota</taxon>
        <taxon>Cyanophyceae</taxon>
        <taxon>Coleofasciculales</taxon>
        <taxon>Coleofasciculaceae</taxon>
        <taxon>Moorena</taxon>
    </lineage>
</organism>
<dbReference type="AlphaFoldDB" id="A0A1D9FZH0"/>
<dbReference type="Pfam" id="PF00975">
    <property type="entry name" value="Thioesterase"/>
    <property type="match status" value="1"/>
</dbReference>
<name>A0A1D9FZH0_MOOP1</name>
<dbReference type="InterPro" id="IPR012223">
    <property type="entry name" value="TEII"/>
</dbReference>
<sequence length="260" mass="29419">MVSTLTSNPWIVCPKPNPKANLRLFCFPCAGGTASAYSTWSQDLPSNVEVCSIQLPGRGRRLMEPPFTRLSRLLEAFVPLLKPYLDKPFAFLGHSMGAVLAFEVARQLRTDKHPEPIHLFACACSAPQIPIKKPYIHKLPKSVFVAELSRRYNAIPESIRKDKAMMQLFLPSLRGDLTMLETYTYTMDKPLSYPISVFGGFQDNAISIDNLEAWRQQTNSSFVIQMLSGDHFFLHNNKLSFLRALSQQLSSIKFRYELSA</sequence>
<dbReference type="SUPFAM" id="SSF53474">
    <property type="entry name" value="alpha/beta-Hydrolases"/>
    <property type="match status" value="1"/>
</dbReference>
<evidence type="ECO:0000313" key="3">
    <source>
        <dbReference type="EMBL" id="AOY80743.1"/>
    </source>
</evidence>
<dbReference type="PANTHER" id="PTHR11487">
    <property type="entry name" value="THIOESTERASE"/>
    <property type="match status" value="1"/>
</dbReference>
<dbReference type="PANTHER" id="PTHR11487:SF0">
    <property type="entry name" value="S-ACYL FATTY ACID SYNTHASE THIOESTERASE, MEDIUM CHAIN"/>
    <property type="match status" value="1"/>
</dbReference>
<dbReference type="InterPro" id="IPR001031">
    <property type="entry name" value="Thioesterase"/>
</dbReference>
<evidence type="ECO:0000259" key="2">
    <source>
        <dbReference type="Pfam" id="PF00975"/>
    </source>
</evidence>
<dbReference type="GO" id="GO:0008610">
    <property type="term" value="P:lipid biosynthetic process"/>
    <property type="evidence" value="ECO:0007669"/>
    <property type="project" value="TreeGrafter"/>
</dbReference>
<reference evidence="4" key="1">
    <citation type="submission" date="2016-10" db="EMBL/GenBank/DDBJ databases">
        <title>Comparative genomics uncovers the prolific and rare metabolic potential of the cyanobacterial genus Moorea.</title>
        <authorList>
            <person name="Leao T."/>
            <person name="Castelao G."/>
            <person name="Korobeynikov A."/>
            <person name="Monroe E.A."/>
            <person name="Podell S."/>
            <person name="Glukhov E."/>
            <person name="Allen E."/>
            <person name="Gerwick W.H."/>
            <person name="Gerwick L."/>
        </authorList>
    </citation>
    <scope>NUCLEOTIDE SEQUENCE [LARGE SCALE GENOMIC DNA]</scope>
    <source>
        <strain evidence="4">JHB</strain>
    </source>
</reference>
<dbReference type="GO" id="GO:0016787">
    <property type="term" value="F:hydrolase activity"/>
    <property type="evidence" value="ECO:0007669"/>
    <property type="project" value="UniProtKB-KW"/>
</dbReference>
<gene>
    <name evidence="3" type="ORF">BJP36_13290</name>
</gene>
<comment type="similarity">
    <text evidence="1">Belongs to the thioesterase family.</text>
</comment>
<protein>
    <submittedName>
        <fullName evidence="3">Alpha/beta fold hydrolase</fullName>
    </submittedName>
</protein>
<dbReference type="EMBL" id="CP017708">
    <property type="protein sequence ID" value="AOY80743.1"/>
    <property type="molecule type" value="Genomic_DNA"/>
</dbReference>
<feature type="domain" description="Thioesterase" evidence="2">
    <location>
        <begin position="23"/>
        <end position="246"/>
    </location>
</feature>
<proteinExistence type="inferred from homology"/>
<dbReference type="Proteomes" id="UP000176944">
    <property type="component" value="Chromosome"/>
</dbReference>
<keyword evidence="3" id="KW-0378">Hydrolase</keyword>
<evidence type="ECO:0000256" key="1">
    <source>
        <dbReference type="ARBA" id="ARBA00007169"/>
    </source>
</evidence>
<evidence type="ECO:0000313" key="4">
    <source>
        <dbReference type="Proteomes" id="UP000176944"/>
    </source>
</evidence>
<dbReference type="Gene3D" id="3.40.50.1820">
    <property type="entry name" value="alpha/beta hydrolase"/>
    <property type="match status" value="1"/>
</dbReference>
<dbReference type="InterPro" id="IPR029058">
    <property type="entry name" value="AB_hydrolase_fold"/>
</dbReference>
<accession>A0A1D9FZH0</accession>